<protein>
    <submittedName>
        <fullName evidence="8">6798_t:CDS:1</fullName>
    </submittedName>
</protein>
<feature type="compositionally biased region" description="Low complexity" evidence="6">
    <location>
        <begin position="32"/>
        <end position="46"/>
    </location>
</feature>
<gene>
    <name evidence="8" type="ORF">DEBURN_LOCUS4498</name>
</gene>
<dbReference type="OrthoDB" id="660555at2759"/>
<evidence type="ECO:0000256" key="2">
    <source>
        <dbReference type="ARBA" id="ARBA00022771"/>
    </source>
</evidence>
<evidence type="ECO:0000256" key="1">
    <source>
        <dbReference type="ARBA" id="ARBA00022723"/>
    </source>
</evidence>
<feature type="coiled-coil region" evidence="5">
    <location>
        <begin position="105"/>
        <end position="150"/>
    </location>
</feature>
<dbReference type="AlphaFoldDB" id="A0A9N9EXE3"/>
<sequence length="426" mass="48987">MSRNNNNSNISRNNISNSNNNMSRNNHKRNMSRNNNISRSSSPLLPGGLVIVERKPNFGSNNRRNNNISSLLSTIYNERIEKTTSFDYEDLSLLRKEIEAVKDSLSWLQKDHKKMLDEKKQLEDQYFEVKDEVKKTLETNEDELKELLNAELPSPIIIPDITSNTSLTTPIIPDTITQIAQITSDFITELPEEYESIMKNCVYQAKELTLIQTQLEKSKEDFKILLSARDEIERALELQERKYLERIRESHQRQQSSISSLLNAGLYSGCKRQQPKQELSKLLINTNVATSNASSSTSWSKIKTSSDDESVVSTSELIPAHCLSPPHARNKSCTNPISLLTDEEIIRHQRRYSLADRWVEDDEVSTCQQAGCSVRFNFWKRRHHCRRCGNIFCHEHSSESMLLFSDTNDDMSGVWSRVCEGCFKDN</sequence>
<evidence type="ECO:0000256" key="5">
    <source>
        <dbReference type="SAM" id="Coils"/>
    </source>
</evidence>
<evidence type="ECO:0000256" key="6">
    <source>
        <dbReference type="SAM" id="MobiDB-lite"/>
    </source>
</evidence>
<dbReference type="PROSITE" id="PS50178">
    <property type="entry name" value="ZF_FYVE"/>
    <property type="match status" value="1"/>
</dbReference>
<keyword evidence="3" id="KW-0862">Zinc</keyword>
<dbReference type="CDD" id="cd15760">
    <property type="entry name" value="FYVE_scVPS27p_like"/>
    <property type="match status" value="1"/>
</dbReference>
<dbReference type="InterPro" id="IPR013083">
    <property type="entry name" value="Znf_RING/FYVE/PHD"/>
</dbReference>
<dbReference type="SMART" id="SM00064">
    <property type="entry name" value="FYVE"/>
    <property type="match status" value="1"/>
</dbReference>
<evidence type="ECO:0000259" key="7">
    <source>
        <dbReference type="PROSITE" id="PS50178"/>
    </source>
</evidence>
<dbReference type="Pfam" id="PF01363">
    <property type="entry name" value="FYVE"/>
    <property type="match status" value="1"/>
</dbReference>
<dbReference type="GO" id="GO:0008270">
    <property type="term" value="F:zinc ion binding"/>
    <property type="evidence" value="ECO:0007669"/>
    <property type="project" value="UniProtKB-KW"/>
</dbReference>
<dbReference type="EMBL" id="CAJVPK010000346">
    <property type="protein sequence ID" value="CAG8497482.1"/>
    <property type="molecule type" value="Genomic_DNA"/>
</dbReference>
<evidence type="ECO:0000313" key="8">
    <source>
        <dbReference type="EMBL" id="CAG8497482.1"/>
    </source>
</evidence>
<comment type="caution">
    <text evidence="8">The sequence shown here is derived from an EMBL/GenBank/DDBJ whole genome shotgun (WGS) entry which is preliminary data.</text>
</comment>
<dbReference type="InterPro" id="IPR017455">
    <property type="entry name" value="Znf_FYVE-rel"/>
</dbReference>
<name>A0A9N9EXE3_9GLOM</name>
<organism evidence="8 9">
    <name type="scientific">Diversispora eburnea</name>
    <dbReference type="NCBI Taxonomy" id="1213867"/>
    <lineage>
        <taxon>Eukaryota</taxon>
        <taxon>Fungi</taxon>
        <taxon>Fungi incertae sedis</taxon>
        <taxon>Mucoromycota</taxon>
        <taxon>Glomeromycotina</taxon>
        <taxon>Glomeromycetes</taxon>
        <taxon>Diversisporales</taxon>
        <taxon>Diversisporaceae</taxon>
        <taxon>Diversispora</taxon>
    </lineage>
</organism>
<dbReference type="Gene3D" id="3.30.40.10">
    <property type="entry name" value="Zinc/RING finger domain, C3HC4 (zinc finger)"/>
    <property type="match status" value="1"/>
</dbReference>
<feature type="region of interest" description="Disordered" evidence="6">
    <location>
        <begin position="1"/>
        <end position="46"/>
    </location>
</feature>
<keyword evidence="5" id="KW-0175">Coiled coil</keyword>
<evidence type="ECO:0000256" key="4">
    <source>
        <dbReference type="PROSITE-ProRule" id="PRU00091"/>
    </source>
</evidence>
<evidence type="ECO:0000313" key="9">
    <source>
        <dbReference type="Proteomes" id="UP000789706"/>
    </source>
</evidence>
<feature type="domain" description="FYVE-type" evidence="7">
    <location>
        <begin position="372"/>
        <end position="426"/>
    </location>
</feature>
<dbReference type="SUPFAM" id="SSF57903">
    <property type="entry name" value="FYVE/PHD zinc finger"/>
    <property type="match status" value="1"/>
</dbReference>
<accession>A0A9N9EXE3</accession>
<feature type="compositionally biased region" description="Low complexity" evidence="6">
    <location>
        <begin position="1"/>
        <end position="24"/>
    </location>
</feature>
<dbReference type="PANTHER" id="PTHR23164">
    <property type="entry name" value="EARLY ENDOSOME ANTIGEN 1"/>
    <property type="match status" value="1"/>
</dbReference>
<proteinExistence type="predicted"/>
<keyword evidence="9" id="KW-1185">Reference proteome</keyword>
<keyword evidence="1" id="KW-0479">Metal-binding</keyword>
<keyword evidence="2 4" id="KW-0863">Zinc-finger</keyword>
<evidence type="ECO:0000256" key="3">
    <source>
        <dbReference type="ARBA" id="ARBA00022833"/>
    </source>
</evidence>
<dbReference type="InterPro" id="IPR000306">
    <property type="entry name" value="Znf_FYVE"/>
</dbReference>
<reference evidence="8" key="1">
    <citation type="submission" date="2021-06" db="EMBL/GenBank/DDBJ databases">
        <authorList>
            <person name="Kallberg Y."/>
            <person name="Tangrot J."/>
            <person name="Rosling A."/>
        </authorList>
    </citation>
    <scope>NUCLEOTIDE SEQUENCE</scope>
    <source>
        <strain evidence="8">AZ414A</strain>
    </source>
</reference>
<dbReference type="PANTHER" id="PTHR23164:SF30">
    <property type="entry name" value="EARLY ENDOSOME ANTIGEN 1"/>
    <property type="match status" value="1"/>
</dbReference>
<dbReference type="Proteomes" id="UP000789706">
    <property type="component" value="Unassembled WGS sequence"/>
</dbReference>
<dbReference type="InterPro" id="IPR011011">
    <property type="entry name" value="Znf_FYVE_PHD"/>
</dbReference>